<sequence>MTMATLSFTKDGGVWVAEATVNKDYCIHVERVSGGRFSIYQRSTSSGQYTACFPIPEQIGYHGGQVIDFTFGHGVYPSGGIHLRFESGSEVTMAEINEGA</sequence>
<dbReference type="Proteomes" id="UP000823865">
    <property type="component" value="Unassembled WGS sequence"/>
</dbReference>
<name>A0A9E2L965_9BACT</name>
<reference evidence="1" key="1">
    <citation type="journal article" date="2021" name="PeerJ">
        <title>Extensive microbial diversity within the chicken gut microbiome revealed by metagenomics and culture.</title>
        <authorList>
            <person name="Gilroy R."/>
            <person name="Ravi A."/>
            <person name="Getino M."/>
            <person name="Pursley I."/>
            <person name="Horton D.L."/>
            <person name="Alikhan N.F."/>
            <person name="Baker D."/>
            <person name="Gharbi K."/>
            <person name="Hall N."/>
            <person name="Watson M."/>
            <person name="Adriaenssens E.M."/>
            <person name="Foster-Nyarko E."/>
            <person name="Jarju S."/>
            <person name="Secka A."/>
            <person name="Antonio M."/>
            <person name="Oren A."/>
            <person name="Chaudhuri R.R."/>
            <person name="La Ragione R."/>
            <person name="Hildebrand F."/>
            <person name="Pallen M.J."/>
        </authorList>
    </citation>
    <scope>NUCLEOTIDE SEQUENCE</scope>
    <source>
        <strain evidence="1">G3-2149</strain>
    </source>
</reference>
<dbReference type="EMBL" id="JAHLFU010000292">
    <property type="protein sequence ID" value="MBU3854844.1"/>
    <property type="molecule type" value="Genomic_DNA"/>
</dbReference>
<proteinExistence type="predicted"/>
<comment type="caution">
    <text evidence="1">The sequence shown here is derived from an EMBL/GenBank/DDBJ whole genome shotgun (WGS) entry which is preliminary data.</text>
</comment>
<evidence type="ECO:0000313" key="2">
    <source>
        <dbReference type="Proteomes" id="UP000823865"/>
    </source>
</evidence>
<protein>
    <submittedName>
        <fullName evidence="1">Uncharacterized protein</fullName>
    </submittedName>
</protein>
<reference evidence="1" key="2">
    <citation type="submission" date="2021-04" db="EMBL/GenBank/DDBJ databases">
        <authorList>
            <person name="Gilroy R."/>
        </authorList>
    </citation>
    <scope>NUCLEOTIDE SEQUENCE</scope>
    <source>
        <strain evidence="1">G3-2149</strain>
    </source>
</reference>
<gene>
    <name evidence="1" type="ORF">H9789_13725</name>
</gene>
<dbReference type="AlphaFoldDB" id="A0A9E2L965"/>
<evidence type="ECO:0000313" key="1">
    <source>
        <dbReference type="EMBL" id="MBU3854844.1"/>
    </source>
</evidence>
<accession>A0A9E2L965</accession>
<organism evidence="1 2">
    <name type="scientific">Candidatus Paraprevotella stercoravium</name>
    <dbReference type="NCBI Taxonomy" id="2838725"/>
    <lineage>
        <taxon>Bacteria</taxon>
        <taxon>Pseudomonadati</taxon>
        <taxon>Bacteroidota</taxon>
        <taxon>Bacteroidia</taxon>
        <taxon>Bacteroidales</taxon>
        <taxon>Prevotellaceae</taxon>
        <taxon>Paraprevotella</taxon>
    </lineage>
</organism>